<protein>
    <recommendedName>
        <fullName evidence="4">VCBS repeat-containing protein</fullName>
    </recommendedName>
</protein>
<evidence type="ECO:0000256" key="1">
    <source>
        <dbReference type="ARBA" id="ARBA00022729"/>
    </source>
</evidence>
<dbReference type="Proteomes" id="UP000464186">
    <property type="component" value="Chromosome"/>
</dbReference>
<dbReference type="EMBL" id="CP047898">
    <property type="protein sequence ID" value="QHK19599.1"/>
    <property type="molecule type" value="Genomic_DNA"/>
</dbReference>
<gene>
    <name evidence="2" type="ORF">GU243_07450</name>
</gene>
<organism evidence="2 3">
    <name type="scientific">Pseudarthrobacter psychrotolerans</name>
    <dbReference type="NCBI Taxonomy" id="2697569"/>
    <lineage>
        <taxon>Bacteria</taxon>
        <taxon>Bacillati</taxon>
        <taxon>Actinomycetota</taxon>
        <taxon>Actinomycetes</taxon>
        <taxon>Micrococcales</taxon>
        <taxon>Micrococcaceae</taxon>
        <taxon>Pseudarthrobacter</taxon>
    </lineage>
</organism>
<proteinExistence type="predicted"/>
<reference evidence="2 3" key="1">
    <citation type="submission" date="2020-01" db="EMBL/GenBank/DDBJ databases">
        <title>Pseudarthrobacter psychrotolerans sp. nov., isolated from antarctic soil.</title>
        <authorList>
            <person name="Shin Y."/>
            <person name="Park W."/>
        </authorList>
    </citation>
    <scope>NUCLEOTIDE SEQUENCE [LARGE SCALE GENOMIC DNA]</scope>
    <source>
        <strain evidence="2 3">YJ56</strain>
    </source>
</reference>
<sequence>MIAPGDFDGDGQADLISRRTDGQLWFHPGNGAGAYSTGWKIGSGWQIYDRVLGVGDYNSDGRSDLVARKLDGSLWFYAGTGTVTSSSEGYSRAVKIGDFGWDAFDSVLGVRDFDGDGNTDLVARTPDGSLYLYSGTGTGQTGIAHKIDYGWQIFDQLVALQDFDGDGTNDLGGRRSDGTLWFYSNAGRGAMVNGRQIGTGWQIYSDIVGTGDVTGDRMADFVASDPTGAVFSYAGTAMKDQGYEAVRKIGEYGWGAFNALVAVQDFNGDGKGDLLARKPDGSLWFYSGNGAGAYGIPKKIGDYGWEAFDAFAGVGDFNGDGKNDLVARKPDGTLWLYPGTGRVDSGSNGYAGATKIGLAGWEAFDTITGVGDLNGDGRNDLLARKPNGSLWLYKGTGKVDAADSGYQGAVKVGDYGWEAFDQLFGAGDFNADGRNDLLARRPDGTLWLYPGDGSGKPGAAIRIGTGWNIYDRILNGWNLNGDGNPDLVARRPDGSLWAYSGTGMKPSEGYLPRTLAIVL</sequence>
<name>A0A6P1NJ26_9MICC</name>
<evidence type="ECO:0000313" key="3">
    <source>
        <dbReference type="Proteomes" id="UP000464186"/>
    </source>
</evidence>
<dbReference type="InterPro" id="IPR013517">
    <property type="entry name" value="FG-GAP"/>
</dbReference>
<keyword evidence="1" id="KW-0732">Signal</keyword>
<dbReference type="Gene3D" id="2.20.25.650">
    <property type="entry name" value="Tachylectin-2-like"/>
    <property type="match status" value="1"/>
</dbReference>
<accession>A0A6P1NJ26</accession>
<dbReference type="Pfam" id="PF13517">
    <property type="entry name" value="FG-GAP_3"/>
    <property type="match status" value="3"/>
</dbReference>
<dbReference type="PANTHER" id="PTHR44103:SF1">
    <property type="entry name" value="PROPROTEIN CONVERTASE P"/>
    <property type="match status" value="1"/>
</dbReference>
<dbReference type="InterPro" id="IPR028994">
    <property type="entry name" value="Integrin_alpha_N"/>
</dbReference>
<evidence type="ECO:0000313" key="2">
    <source>
        <dbReference type="EMBL" id="QHK19599.1"/>
    </source>
</evidence>
<dbReference type="SUPFAM" id="SSF69318">
    <property type="entry name" value="Integrin alpha N-terminal domain"/>
    <property type="match status" value="3"/>
</dbReference>
<dbReference type="PANTHER" id="PTHR44103">
    <property type="entry name" value="PROPROTEIN CONVERTASE P"/>
    <property type="match status" value="1"/>
</dbReference>
<dbReference type="AlphaFoldDB" id="A0A6P1NJ26"/>
<dbReference type="Gene3D" id="2.115.10.10">
    <property type="entry name" value="Tachylectin 2"/>
    <property type="match status" value="2"/>
</dbReference>
<dbReference type="Pfam" id="PF01839">
    <property type="entry name" value="FG-GAP"/>
    <property type="match status" value="1"/>
</dbReference>
<evidence type="ECO:0008006" key="4">
    <source>
        <dbReference type="Google" id="ProtNLM"/>
    </source>
</evidence>
<dbReference type="KEGG" id="psey:GU243_07450"/>
<keyword evidence="3" id="KW-1185">Reference proteome</keyword>